<feature type="chain" id="PRO_5045045192" description="Amine oxidase domain-containing protein" evidence="1">
    <location>
        <begin position="19"/>
        <end position="679"/>
    </location>
</feature>
<organism evidence="3 4">
    <name type="scientific">Oculimacula yallundae</name>
    <dbReference type="NCBI Taxonomy" id="86028"/>
    <lineage>
        <taxon>Eukaryota</taxon>
        <taxon>Fungi</taxon>
        <taxon>Dikarya</taxon>
        <taxon>Ascomycota</taxon>
        <taxon>Pezizomycotina</taxon>
        <taxon>Leotiomycetes</taxon>
        <taxon>Helotiales</taxon>
        <taxon>Ploettnerulaceae</taxon>
        <taxon>Oculimacula</taxon>
    </lineage>
</organism>
<proteinExistence type="predicted"/>
<dbReference type="PANTHER" id="PTHR10742">
    <property type="entry name" value="FLAVIN MONOAMINE OXIDASE"/>
    <property type="match status" value="1"/>
</dbReference>
<dbReference type="EMBL" id="JAZHXI010000010">
    <property type="protein sequence ID" value="KAL2067403.1"/>
    <property type="molecule type" value="Genomic_DNA"/>
</dbReference>
<dbReference type="SUPFAM" id="SSF54373">
    <property type="entry name" value="FAD-linked reductases, C-terminal domain"/>
    <property type="match status" value="1"/>
</dbReference>
<dbReference type="SUPFAM" id="SSF51905">
    <property type="entry name" value="FAD/NAD(P)-binding domain"/>
    <property type="match status" value="1"/>
</dbReference>
<feature type="signal peptide" evidence="1">
    <location>
        <begin position="1"/>
        <end position="18"/>
    </location>
</feature>
<dbReference type="InterPro" id="IPR002937">
    <property type="entry name" value="Amino_oxidase"/>
</dbReference>
<dbReference type="InterPro" id="IPR050281">
    <property type="entry name" value="Flavin_monoamine_oxidase"/>
</dbReference>
<dbReference type="Pfam" id="PF01593">
    <property type="entry name" value="Amino_oxidase"/>
    <property type="match status" value="1"/>
</dbReference>
<protein>
    <recommendedName>
        <fullName evidence="2">Amine oxidase domain-containing protein</fullName>
    </recommendedName>
</protein>
<sequence>MGFLSIASIAGLAAAALASPLSSEVSHGPIRFRSSKTINSESLHNIHIEYTRADFTGDLSVLYGNCDSSTTQKHHHFIGRTEISTESRPKRFVWSVPRDAPTGGCIHAFSGEELVGRSAPIVIEAPLKKRQVIADVADTSGPWFDGVAYMASKPESSVFVAEAKNKTIAIIGGGMSGLLTSHLLQSVGIENWQIMESSQRVGGRIRTKYLNGSKPEDYQYQEMGPMRFPVSLTYKDSGETLEIKDHEMVFQLGEVLNAMNEGKPELAVNFIPWIQSSANTPISSNGVRLADGRVPSKSQVASNSSLAGVAQKSSNATEEAFAKEAVEEFKGLNRNRTREIASNVFLAHKHAIENGLFDFSVANYLRYELGVSLNVTDFIGGAGGGPMWDYDDVYFAATTWRTIDKGLESLPRAFLPLVQNKTTFGRFVSGLTYIPETDKISVDWRDADDKLSMETKSAEFDYAVVAAPFSKVRLWRTPPYSSLLSRAIASMPYSPSCKLSLHYKTRFWEHMNPPIIGGCGSTDIPGVGSVCYPAYKINSTGPGVILASYLSGTPAISVQSLSESDHVALIQRAMVEIHGPIAAEQWTGNYDRQCWQVDEHQAGAWASPLAGQQDLYLPAYYNTEFKTVFIGEHTSYTHAWIFSALDSAVRGTVQVLLDMGLVDEAKTVVTTWMGRWITL</sequence>
<dbReference type="Gene3D" id="3.90.660.10">
    <property type="match status" value="1"/>
</dbReference>
<accession>A0ABR4CE71</accession>
<gene>
    <name evidence="3" type="ORF">VTL71DRAFT_1828</name>
</gene>
<dbReference type="Gene3D" id="3.50.50.60">
    <property type="entry name" value="FAD/NAD(P)-binding domain"/>
    <property type="match status" value="1"/>
</dbReference>
<evidence type="ECO:0000256" key="1">
    <source>
        <dbReference type="SAM" id="SignalP"/>
    </source>
</evidence>
<feature type="domain" description="Amine oxidase" evidence="2">
    <location>
        <begin position="175"/>
        <end position="655"/>
    </location>
</feature>
<name>A0ABR4CE71_9HELO</name>
<evidence type="ECO:0000259" key="2">
    <source>
        <dbReference type="Pfam" id="PF01593"/>
    </source>
</evidence>
<keyword evidence="1" id="KW-0732">Signal</keyword>
<keyword evidence="4" id="KW-1185">Reference proteome</keyword>
<dbReference type="Gene3D" id="1.20.1440.240">
    <property type="match status" value="1"/>
</dbReference>
<comment type="caution">
    <text evidence="3">The sequence shown here is derived from an EMBL/GenBank/DDBJ whole genome shotgun (WGS) entry which is preliminary data.</text>
</comment>
<dbReference type="PANTHER" id="PTHR10742:SF382">
    <property type="entry name" value="AMINE OXIDASE DOMAIN-CONTAINING PROTEIN"/>
    <property type="match status" value="1"/>
</dbReference>
<dbReference type="InterPro" id="IPR036188">
    <property type="entry name" value="FAD/NAD-bd_sf"/>
</dbReference>
<reference evidence="3 4" key="1">
    <citation type="journal article" date="2024" name="Commun. Biol.">
        <title>Comparative genomic analysis of thermophilic fungi reveals convergent evolutionary adaptations and gene losses.</title>
        <authorList>
            <person name="Steindorff A.S."/>
            <person name="Aguilar-Pontes M.V."/>
            <person name="Robinson A.J."/>
            <person name="Andreopoulos B."/>
            <person name="LaButti K."/>
            <person name="Kuo A."/>
            <person name="Mondo S."/>
            <person name="Riley R."/>
            <person name="Otillar R."/>
            <person name="Haridas S."/>
            <person name="Lipzen A."/>
            <person name="Grimwood J."/>
            <person name="Schmutz J."/>
            <person name="Clum A."/>
            <person name="Reid I.D."/>
            <person name="Moisan M.C."/>
            <person name="Butler G."/>
            <person name="Nguyen T.T.M."/>
            <person name="Dewar K."/>
            <person name="Conant G."/>
            <person name="Drula E."/>
            <person name="Henrissat B."/>
            <person name="Hansel C."/>
            <person name="Singer S."/>
            <person name="Hutchinson M.I."/>
            <person name="de Vries R.P."/>
            <person name="Natvig D.O."/>
            <person name="Powell A.J."/>
            <person name="Tsang A."/>
            <person name="Grigoriev I.V."/>
        </authorList>
    </citation>
    <scope>NUCLEOTIDE SEQUENCE [LARGE SCALE GENOMIC DNA]</scope>
    <source>
        <strain evidence="3 4">CBS 494.80</strain>
    </source>
</reference>
<evidence type="ECO:0000313" key="4">
    <source>
        <dbReference type="Proteomes" id="UP001595075"/>
    </source>
</evidence>
<dbReference type="Proteomes" id="UP001595075">
    <property type="component" value="Unassembled WGS sequence"/>
</dbReference>
<evidence type="ECO:0000313" key="3">
    <source>
        <dbReference type="EMBL" id="KAL2067403.1"/>
    </source>
</evidence>